<sequence length="109" mass="12106">MNSFFASLVNGTEKPHLYRVFLDGDDREFHLLRNPQGQEIISATPDGTPSGLMRLSLATGKLEPSDSDGGYEREDDGISREEFSRVSVHIRAQWLRSGSPPARVSKVFA</sequence>
<feature type="region of interest" description="Disordered" evidence="1">
    <location>
        <begin position="59"/>
        <end position="78"/>
    </location>
</feature>
<evidence type="ECO:0000313" key="2">
    <source>
        <dbReference type="EMBL" id="MDT0309766.1"/>
    </source>
</evidence>
<dbReference type="Proteomes" id="UP001183388">
    <property type="component" value="Unassembled WGS sequence"/>
</dbReference>
<proteinExistence type="predicted"/>
<accession>A0ABU2LDY1</accession>
<evidence type="ECO:0000313" key="3">
    <source>
        <dbReference type="Proteomes" id="UP001183388"/>
    </source>
</evidence>
<keyword evidence="3" id="KW-1185">Reference proteome</keyword>
<name>A0ABU2LDY1_9ACTN</name>
<organism evidence="2 3">
    <name type="scientific">Streptomyces boetiae</name>
    <dbReference type="NCBI Taxonomy" id="3075541"/>
    <lineage>
        <taxon>Bacteria</taxon>
        <taxon>Bacillati</taxon>
        <taxon>Actinomycetota</taxon>
        <taxon>Actinomycetes</taxon>
        <taxon>Kitasatosporales</taxon>
        <taxon>Streptomycetaceae</taxon>
        <taxon>Streptomyces</taxon>
    </lineage>
</organism>
<dbReference type="RefSeq" id="WP_311632731.1">
    <property type="nucleotide sequence ID" value="NZ_JAVREN010000046.1"/>
</dbReference>
<comment type="caution">
    <text evidence="2">The sequence shown here is derived from an EMBL/GenBank/DDBJ whole genome shotgun (WGS) entry which is preliminary data.</text>
</comment>
<evidence type="ECO:0000256" key="1">
    <source>
        <dbReference type="SAM" id="MobiDB-lite"/>
    </source>
</evidence>
<protein>
    <submittedName>
        <fullName evidence="2">Uncharacterized protein</fullName>
    </submittedName>
</protein>
<dbReference type="EMBL" id="JAVREN010000046">
    <property type="protein sequence ID" value="MDT0309766.1"/>
    <property type="molecule type" value="Genomic_DNA"/>
</dbReference>
<gene>
    <name evidence="2" type="ORF">RM780_22815</name>
</gene>
<reference evidence="3" key="1">
    <citation type="submission" date="2023-07" db="EMBL/GenBank/DDBJ databases">
        <title>30 novel species of actinomycetes from the DSMZ collection.</title>
        <authorList>
            <person name="Nouioui I."/>
        </authorList>
    </citation>
    <scope>NUCLEOTIDE SEQUENCE [LARGE SCALE GENOMIC DNA]</scope>
    <source>
        <strain evidence="3">DSM 44917</strain>
    </source>
</reference>